<sequence>MGGHCINLMGQGVGKELKPKPKKFKKKNVSDNAPQTA</sequence>
<dbReference type="Proteomes" id="UP000187203">
    <property type="component" value="Unassembled WGS sequence"/>
</dbReference>
<proteinExistence type="predicted"/>
<comment type="caution">
    <text evidence="2">The sequence shown here is derived from an EMBL/GenBank/DDBJ whole genome shotgun (WGS) entry which is preliminary data.</text>
</comment>
<name>A0A1R3GVU7_9ROSI</name>
<reference evidence="3" key="1">
    <citation type="submission" date="2013-09" db="EMBL/GenBank/DDBJ databases">
        <title>Corchorus olitorius genome sequencing.</title>
        <authorList>
            <person name="Alam M."/>
            <person name="Haque M.S."/>
            <person name="Islam M.S."/>
            <person name="Emdad E.M."/>
            <person name="Islam M.M."/>
            <person name="Ahmed B."/>
            <person name="Halim A."/>
            <person name="Hossen Q.M.M."/>
            <person name="Hossain M.Z."/>
            <person name="Ahmed R."/>
            <person name="Khan M.M."/>
            <person name="Islam R."/>
            <person name="Rashid M.M."/>
            <person name="Khan S.A."/>
            <person name="Rahman M.S."/>
            <person name="Alam M."/>
            <person name="Yahiya A.S."/>
            <person name="Khan M.S."/>
            <person name="Azam M.S."/>
            <person name="Haque T."/>
            <person name="Lashkar M.Z.H."/>
            <person name="Akhand A.I."/>
            <person name="Morshed G."/>
            <person name="Roy S."/>
            <person name="Uddin K.S."/>
            <person name="Rabeya T."/>
            <person name="Hossain A.S."/>
            <person name="Chowdhury A."/>
            <person name="Snigdha A.R."/>
            <person name="Mortoza M.S."/>
            <person name="Matin S.A."/>
            <person name="Hoque S.M.E."/>
            <person name="Islam M.K."/>
            <person name="Roy D.K."/>
            <person name="Haider R."/>
            <person name="Moosa M.M."/>
            <person name="Elias S.M."/>
            <person name="Hasan A.M."/>
            <person name="Jahan S."/>
            <person name="Shafiuddin M."/>
            <person name="Mahmood N."/>
            <person name="Shommy N.S."/>
        </authorList>
    </citation>
    <scope>NUCLEOTIDE SEQUENCE [LARGE SCALE GENOMIC DNA]</scope>
    <source>
        <strain evidence="3">cv. O-4</strain>
    </source>
</reference>
<keyword evidence="3" id="KW-1185">Reference proteome</keyword>
<feature type="region of interest" description="Disordered" evidence="1">
    <location>
        <begin position="1"/>
        <end position="37"/>
    </location>
</feature>
<protein>
    <submittedName>
        <fullName evidence="2">Uncharacterized protein</fullName>
    </submittedName>
</protein>
<evidence type="ECO:0000313" key="2">
    <source>
        <dbReference type="EMBL" id="OMO62248.1"/>
    </source>
</evidence>
<gene>
    <name evidence="2" type="ORF">COLO4_33161</name>
</gene>
<evidence type="ECO:0000256" key="1">
    <source>
        <dbReference type="SAM" id="MobiDB-lite"/>
    </source>
</evidence>
<dbReference type="EMBL" id="AWUE01021424">
    <property type="protein sequence ID" value="OMO62248.1"/>
    <property type="molecule type" value="Genomic_DNA"/>
</dbReference>
<accession>A0A1R3GVU7</accession>
<dbReference type="AlphaFoldDB" id="A0A1R3GVU7"/>
<evidence type="ECO:0000313" key="3">
    <source>
        <dbReference type="Proteomes" id="UP000187203"/>
    </source>
</evidence>
<organism evidence="2 3">
    <name type="scientific">Corchorus olitorius</name>
    <dbReference type="NCBI Taxonomy" id="93759"/>
    <lineage>
        <taxon>Eukaryota</taxon>
        <taxon>Viridiplantae</taxon>
        <taxon>Streptophyta</taxon>
        <taxon>Embryophyta</taxon>
        <taxon>Tracheophyta</taxon>
        <taxon>Spermatophyta</taxon>
        <taxon>Magnoliopsida</taxon>
        <taxon>eudicotyledons</taxon>
        <taxon>Gunneridae</taxon>
        <taxon>Pentapetalae</taxon>
        <taxon>rosids</taxon>
        <taxon>malvids</taxon>
        <taxon>Malvales</taxon>
        <taxon>Malvaceae</taxon>
        <taxon>Grewioideae</taxon>
        <taxon>Apeibeae</taxon>
        <taxon>Corchorus</taxon>
    </lineage>
</organism>